<organism evidence="1 2">
    <name type="scientific">Micromonospora purpureochromogenes</name>
    <dbReference type="NCBI Taxonomy" id="47872"/>
    <lineage>
        <taxon>Bacteria</taxon>
        <taxon>Bacillati</taxon>
        <taxon>Actinomycetota</taxon>
        <taxon>Actinomycetes</taxon>
        <taxon>Micromonosporales</taxon>
        <taxon>Micromonosporaceae</taxon>
        <taxon>Micromonospora</taxon>
    </lineage>
</organism>
<evidence type="ECO:0008006" key="3">
    <source>
        <dbReference type="Google" id="ProtNLM"/>
    </source>
</evidence>
<name>A0ABX2RNC7_9ACTN</name>
<keyword evidence="2" id="KW-1185">Reference proteome</keyword>
<gene>
    <name evidence="1" type="ORF">HDA35_003851</name>
</gene>
<reference evidence="1 2" key="1">
    <citation type="submission" date="2020-07" db="EMBL/GenBank/DDBJ databases">
        <title>Sequencing the genomes of 1000 actinobacteria strains.</title>
        <authorList>
            <person name="Klenk H.-P."/>
        </authorList>
    </citation>
    <scope>NUCLEOTIDE SEQUENCE [LARGE SCALE GENOMIC DNA]</scope>
    <source>
        <strain evidence="1 2">DSM 43814</strain>
    </source>
</reference>
<protein>
    <recommendedName>
        <fullName evidence="3">Immunity protein 50</fullName>
    </recommendedName>
</protein>
<dbReference type="RefSeq" id="WP_179803986.1">
    <property type="nucleotide sequence ID" value="NZ_JACCCQ010000001.1"/>
</dbReference>
<dbReference type="Proteomes" id="UP000631553">
    <property type="component" value="Unassembled WGS sequence"/>
</dbReference>
<sequence length="155" mass="17390">MIVLTFTLPPVGSAWRQTWSLPVNCDPLTVSEIDLRYKYFAANVELAVNGVVFIRPSRHEPVIDLGLSCKHVERRLALGEDAAFGFTERPEVIHIRGVGRLVWIESSELPLRAKAERSSLLVELARFRESVYRRLVDDVPGIGGNPVVQRLRSSA</sequence>
<dbReference type="EMBL" id="JACCCQ010000001">
    <property type="protein sequence ID" value="NYF58020.1"/>
    <property type="molecule type" value="Genomic_DNA"/>
</dbReference>
<accession>A0ABX2RNC7</accession>
<evidence type="ECO:0000313" key="1">
    <source>
        <dbReference type="EMBL" id="NYF58020.1"/>
    </source>
</evidence>
<comment type="caution">
    <text evidence="1">The sequence shown here is derived from an EMBL/GenBank/DDBJ whole genome shotgun (WGS) entry which is preliminary data.</text>
</comment>
<proteinExistence type="predicted"/>
<evidence type="ECO:0000313" key="2">
    <source>
        <dbReference type="Proteomes" id="UP000631553"/>
    </source>
</evidence>